<gene>
    <name evidence="1" type="ORF">EZS28_006218</name>
</gene>
<comment type="caution">
    <text evidence="1">The sequence shown here is derived from an EMBL/GenBank/DDBJ whole genome shotgun (WGS) entry which is preliminary data.</text>
</comment>
<name>A0A5J4WTX8_9EUKA</name>
<dbReference type="Proteomes" id="UP000324800">
    <property type="component" value="Unassembled WGS sequence"/>
</dbReference>
<reference evidence="1 2" key="1">
    <citation type="submission" date="2019-03" db="EMBL/GenBank/DDBJ databases">
        <title>Single cell metagenomics reveals metabolic interactions within the superorganism composed of flagellate Streblomastix strix and complex community of Bacteroidetes bacteria on its surface.</title>
        <authorList>
            <person name="Treitli S.C."/>
            <person name="Kolisko M."/>
            <person name="Husnik F."/>
            <person name="Keeling P."/>
            <person name="Hampl V."/>
        </authorList>
    </citation>
    <scope>NUCLEOTIDE SEQUENCE [LARGE SCALE GENOMIC DNA]</scope>
    <source>
        <strain evidence="1">ST1C</strain>
    </source>
</reference>
<evidence type="ECO:0000313" key="2">
    <source>
        <dbReference type="Proteomes" id="UP000324800"/>
    </source>
</evidence>
<protein>
    <submittedName>
        <fullName evidence="1">Uncharacterized protein</fullName>
    </submittedName>
</protein>
<organism evidence="1 2">
    <name type="scientific">Streblomastix strix</name>
    <dbReference type="NCBI Taxonomy" id="222440"/>
    <lineage>
        <taxon>Eukaryota</taxon>
        <taxon>Metamonada</taxon>
        <taxon>Preaxostyla</taxon>
        <taxon>Oxymonadida</taxon>
        <taxon>Streblomastigidae</taxon>
        <taxon>Streblomastix</taxon>
    </lineage>
</organism>
<dbReference type="AlphaFoldDB" id="A0A5J4WTX8"/>
<accession>A0A5J4WTX8</accession>
<sequence>MQHVQIRNSFSNFYFYYAASLLDALAAATSPEANHNARLRIEAVLLNGSEYISQIDNGGDAANDFYEDGPVGIHHVRFFSFGDVIIGIELSDPECELE</sequence>
<dbReference type="EMBL" id="SNRW01000997">
    <property type="protein sequence ID" value="KAA6398253.1"/>
    <property type="molecule type" value="Genomic_DNA"/>
</dbReference>
<evidence type="ECO:0000313" key="1">
    <source>
        <dbReference type="EMBL" id="KAA6398253.1"/>
    </source>
</evidence>
<proteinExistence type="predicted"/>